<dbReference type="EMBL" id="BMAV01007375">
    <property type="protein sequence ID" value="GFY50257.1"/>
    <property type="molecule type" value="Genomic_DNA"/>
</dbReference>
<sequence length="177" mass="19998">MSLNDLNDRWIGMPKSPYVQYTASVTSANISVPPPTSVPISTKRTTKLRSKKKRKPTRSSKRRSDADDPPTSAEGNYRNNEDYPDFEYDYDTYQPSYSKPKPYVIRNADSASKVLYMNPSASSPSTKAIYAGVPKVATYVIPSSKNYHRPDTRMCPTDSTKQMQPIVFMLCLLPVKR</sequence>
<proteinExistence type="predicted"/>
<evidence type="ECO:0000313" key="3">
    <source>
        <dbReference type="Proteomes" id="UP000886998"/>
    </source>
</evidence>
<feature type="region of interest" description="Disordered" evidence="1">
    <location>
        <begin position="27"/>
        <end position="89"/>
    </location>
</feature>
<organism evidence="2 3">
    <name type="scientific">Trichonephila inaurata madagascariensis</name>
    <dbReference type="NCBI Taxonomy" id="2747483"/>
    <lineage>
        <taxon>Eukaryota</taxon>
        <taxon>Metazoa</taxon>
        <taxon>Ecdysozoa</taxon>
        <taxon>Arthropoda</taxon>
        <taxon>Chelicerata</taxon>
        <taxon>Arachnida</taxon>
        <taxon>Araneae</taxon>
        <taxon>Araneomorphae</taxon>
        <taxon>Entelegynae</taxon>
        <taxon>Araneoidea</taxon>
        <taxon>Nephilidae</taxon>
        <taxon>Trichonephila</taxon>
        <taxon>Trichonephila inaurata</taxon>
    </lineage>
</organism>
<dbReference type="OrthoDB" id="6432192at2759"/>
<gene>
    <name evidence="2" type="primary">AVEN_239298_1</name>
    <name evidence="2" type="ORF">TNIN_451811</name>
</gene>
<protein>
    <submittedName>
        <fullName evidence="2">Uncharacterized protein</fullName>
    </submittedName>
</protein>
<name>A0A8X6XAQ8_9ARAC</name>
<evidence type="ECO:0000256" key="1">
    <source>
        <dbReference type="SAM" id="MobiDB-lite"/>
    </source>
</evidence>
<evidence type="ECO:0000313" key="2">
    <source>
        <dbReference type="EMBL" id="GFY50257.1"/>
    </source>
</evidence>
<keyword evidence="3" id="KW-1185">Reference proteome</keyword>
<comment type="caution">
    <text evidence="2">The sequence shown here is derived from an EMBL/GenBank/DDBJ whole genome shotgun (WGS) entry which is preliminary data.</text>
</comment>
<accession>A0A8X6XAQ8</accession>
<reference evidence="2" key="1">
    <citation type="submission" date="2020-08" db="EMBL/GenBank/DDBJ databases">
        <title>Multicomponent nature underlies the extraordinary mechanical properties of spider dragline silk.</title>
        <authorList>
            <person name="Kono N."/>
            <person name="Nakamura H."/>
            <person name="Mori M."/>
            <person name="Yoshida Y."/>
            <person name="Ohtoshi R."/>
            <person name="Malay A.D."/>
            <person name="Moran D.A.P."/>
            <person name="Tomita M."/>
            <person name="Numata K."/>
            <person name="Arakawa K."/>
        </authorList>
    </citation>
    <scope>NUCLEOTIDE SEQUENCE</scope>
</reference>
<dbReference type="AlphaFoldDB" id="A0A8X6XAQ8"/>
<dbReference type="Proteomes" id="UP000886998">
    <property type="component" value="Unassembled WGS sequence"/>
</dbReference>
<feature type="compositionally biased region" description="Basic residues" evidence="1">
    <location>
        <begin position="44"/>
        <end position="61"/>
    </location>
</feature>